<dbReference type="Gene3D" id="1.20.120.520">
    <property type="entry name" value="nmb1532 protein domain like"/>
    <property type="match status" value="1"/>
</dbReference>
<evidence type="ECO:0000313" key="3">
    <source>
        <dbReference type="Proteomes" id="UP000248014"/>
    </source>
</evidence>
<dbReference type="RefSeq" id="WP_110297760.1">
    <property type="nucleotide sequence ID" value="NZ_QJJM01000003.1"/>
</dbReference>
<organism evidence="2 3">
    <name type="scientific">Blastomonas natatoria</name>
    <dbReference type="NCBI Taxonomy" id="34015"/>
    <lineage>
        <taxon>Bacteria</taxon>
        <taxon>Pseudomonadati</taxon>
        <taxon>Pseudomonadota</taxon>
        <taxon>Alphaproteobacteria</taxon>
        <taxon>Sphingomonadales</taxon>
        <taxon>Sphingomonadaceae</taxon>
        <taxon>Blastomonas</taxon>
    </lineage>
</organism>
<evidence type="ECO:0000313" key="2">
    <source>
        <dbReference type="EMBL" id="PXW77931.1"/>
    </source>
</evidence>
<proteinExistence type="predicted"/>
<dbReference type="AlphaFoldDB" id="A0A2V3VAQ9"/>
<name>A0A2V3VAQ9_9SPHN</name>
<dbReference type="Proteomes" id="UP000248014">
    <property type="component" value="Unassembled WGS sequence"/>
</dbReference>
<dbReference type="EMBL" id="QJJM01000003">
    <property type="protein sequence ID" value="PXW77931.1"/>
    <property type="molecule type" value="Genomic_DNA"/>
</dbReference>
<sequence>MNWRIGQMQAQHEACLAIVEDIEARSRHIADRPSAVEITLMLARLTGILRIHLALEDEILYPALRNAADPRIAEMAERFWQEAGGLADAFLDFVDRWKRADALLTDPEGFRIESARVFKALADRIDHEHAEIYPMAERLRAARAG</sequence>
<dbReference type="InterPro" id="IPR012312">
    <property type="entry name" value="Hemerythrin-like"/>
</dbReference>
<gene>
    <name evidence="2" type="ORF">C7451_10336</name>
</gene>
<feature type="domain" description="Hemerythrin-like" evidence="1">
    <location>
        <begin position="7"/>
        <end position="136"/>
    </location>
</feature>
<accession>A0A2V3VAQ9</accession>
<evidence type="ECO:0000259" key="1">
    <source>
        <dbReference type="Pfam" id="PF01814"/>
    </source>
</evidence>
<comment type="caution">
    <text evidence="2">The sequence shown here is derived from an EMBL/GenBank/DDBJ whole genome shotgun (WGS) entry which is preliminary data.</text>
</comment>
<protein>
    <submittedName>
        <fullName evidence="2">Hemerythrin HHE cation binding domain-containing protein</fullName>
    </submittedName>
</protein>
<dbReference type="OrthoDB" id="7203877at2"/>
<dbReference type="Pfam" id="PF01814">
    <property type="entry name" value="Hemerythrin"/>
    <property type="match status" value="1"/>
</dbReference>
<reference evidence="2 3" key="1">
    <citation type="submission" date="2018-05" db="EMBL/GenBank/DDBJ databases">
        <title>Genomic Encyclopedia of Type Strains, Phase IV (KMG-IV): sequencing the most valuable type-strain genomes for metagenomic binning, comparative biology and taxonomic classification.</title>
        <authorList>
            <person name="Goeker M."/>
        </authorList>
    </citation>
    <scope>NUCLEOTIDE SEQUENCE [LARGE SCALE GENOMIC DNA]</scope>
    <source>
        <strain evidence="2 3">DSM 3183</strain>
    </source>
</reference>
<keyword evidence="3" id="KW-1185">Reference proteome</keyword>